<reference evidence="1 2" key="1">
    <citation type="submission" date="2021-06" db="EMBL/GenBank/DDBJ databases">
        <title>Caerostris extrusa draft genome.</title>
        <authorList>
            <person name="Kono N."/>
            <person name="Arakawa K."/>
        </authorList>
    </citation>
    <scope>NUCLEOTIDE SEQUENCE [LARGE SCALE GENOMIC DNA]</scope>
</reference>
<organism evidence="1 2">
    <name type="scientific">Caerostris extrusa</name>
    <name type="common">Bark spider</name>
    <name type="synonym">Caerostris bankana</name>
    <dbReference type="NCBI Taxonomy" id="172846"/>
    <lineage>
        <taxon>Eukaryota</taxon>
        <taxon>Metazoa</taxon>
        <taxon>Ecdysozoa</taxon>
        <taxon>Arthropoda</taxon>
        <taxon>Chelicerata</taxon>
        <taxon>Arachnida</taxon>
        <taxon>Araneae</taxon>
        <taxon>Araneomorphae</taxon>
        <taxon>Entelegynae</taxon>
        <taxon>Araneoidea</taxon>
        <taxon>Araneidae</taxon>
        <taxon>Caerostris</taxon>
    </lineage>
</organism>
<comment type="caution">
    <text evidence="1">The sequence shown here is derived from an EMBL/GenBank/DDBJ whole genome shotgun (WGS) entry which is preliminary data.</text>
</comment>
<sequence length="165" mass="18852">MLLLCHSRTFLKRQSCYQFALSLISIKQAKNFTCIYTAFREKHDFYNGIYSVPHGAIAEEILFAGSNLQNPKRFAEEKFKQMTRAVVKSSLLEVVILQGLKWFHHQSLYGRGAYSTTTKFSSAELIAVLSCFPIHHCRIRIKRGRFSERASIDVELKLASSLTGL</sequence>
<evidence type="ECO:0000313" key="2">
    <source>
        <dbReference type="Proteomes" id="UP001054945"/>
    </source>
</evidence>
<proteinExistence type="predicted"/>
<dbReference type="Proteomes" id="UP001054945">
    <property type="component" value="Unassembled WGS sequence"/>
</dbReference>
<dbReference type="EMBL" id="BPLR01003879">
    <property type="protein sequence ID" value="GIX89666.1"/>
    <property type="molecule type" value="Genomic_DNA"/>
</dbReference>
<name>A0AAV4P1M7_CAEEX</name>
<dbReference type="AlphaFoldDB" id="A0AAV4P1M7"/>
<accession>A0AAV4P1M7</accession>
<keyword evidence="2" id="KW-1185">Reference proteome</keyword>
<protein>
    <submittedName>
        <fullName evidence="1">Uncharacterized protein</fullName>
    </submittedName>
</protein>
<gene>
    <name evidence="1" type="ORF">CEXT_9491</name>
</gene>
<evidence type="ECO:0000313" key="1">
    <source>
        <dbReference type="EMBL" id="GIX89666.1"/>
    </source>
</evidence>